<dbReference type="PANTHER" id="PTHR47099">
    <property type="entry name" value="METHYLCOBAMIDE:COM METHYLTRANSFERASE MTBA"/>
    <property type="match status" value="1"/>
</dbReference>
<keyword evidence="3" id="KW-1185">Reference proteome</keyword>
<dbReference type="Pfam" id="PF01208">
    <property type="entry name" value="URO-D"/>
    <property type="match status" value="1"/>
</dbReference>
<dbReference type="KEGG" id="taz:TREAZ_3393"/>
<protein>
    <recommendedName>
        <fullName evidence="1">Uroporphyrinogen decarboxylase (URO-D) domain-containing protein</fullName>
    </recommendedName>
</protein>
<dbReference type="STRING" id="545695.TREAZ_3393"/>
<dbReference type="PANTHER" id="PTHR47099:SF1">
    <property type="entry name" value="METHYLCOBAMIDE:COM METHYLTRANSFERASE MTBA"/>
    <property type="match status" value="1"/>
</dbReference>
<dbReference type="GO" id="GO:0006779">
    <property type="term" value="P:porphyrin-containing compound biosynthetic process"/>
    <property type="evidence" value="ECO:0007669"/>
    <property type="project" value="InterPro"/>
</dbReference>
<name>F5Y7X4_LEAAZ</name>
<dbReference type="Gene3D" id="3.20.20.210">
    <property type="match status" value="1"/>
</dbReference>
<dbReference type="HOGENOM" id="CLU_054162_0_0_12"/>
<sequence length="372" mass="42267">MTSRERFNRAIRHETADRAVFDLCGCPQTLIDYQETRDSLKAYFGLSGTDKGGFPLDERILDFFDIDTRIVGGMPTPNTVHNRTEGEIHYDSYGIGHKPINGHFEICHNPLKDASMDEMLAYPLPDASKIDRQLIRSWGERAKYLHENTNYAIIAEHPVLGVFEIGCWLFGFDDYLYRVAAEPELVHEFSRRILDYQKAVIDIYYSELGPYIDCTSSGDDFGMQTGTFMSVNMFNEMIAPYFSERICHTKKYTSAFYEHHTCGSVHSLIPSLIKCGVDIINPIQPGTYMMEPERLKKDYGAQISFWGGIDTQELLPRGTPEEVEERVKQILSIMGDEGYILSPAHCIQQDVPAANIAAIYSGAKKFYKARGE</sequence>
<dbReference type="OrthoDB" id="161361at2"/>
<reference evidence="2 3" key="2">
    <citation type="journal article" date="2011" name="ISME J.">
        <title>RNA-seq reveals cooperative metabolic interactions between two termite-gut spirochete species in co-culture.</title>
        <authorList>
            <person name="Rosenthal A.Z."/>
            <person name="Matson E.G."/>
            <person name="Eldar A."/>
            <person name="Leadbetter J.R."/>
        </authorList>
    </citation>
    <scope>NUCLEOTIDE SEQUENCE [LARGE SCALE GENOMIC DNA]</scope>
    <source>
        <strain evidence="3">ATCC BAA-888 / DSM 13862 / ZAS-9</strain>
    </source>
</reference>
<dbReference type="RefSeq" id="WP_015712178.1">
    <property type="nucleotide sequence ID" value="NC_015577.1"/>
</dbReference>
<dbReference type="InParanoid" id="F5Y7X4"/>
<gene>
    <name evidence="2" type="ordered locus">TREAZ_3393</name>
</gene>
<evidence type="ECO:0000259" key="1">
    <source>
        <dbReference type="Pfam" id="PF01208"/>
    </source>
</evidence>
<dbReference type="SUPFAM" id="SSF51726">
    <property type="entry name" value="UROD/MetE-like"/>
    <property type="match status" value="1"/>
</dbReference>
<evidence type="ECO:0000313" key="3">
    <source>
        <dbReference type="Proteomes" id="UP000009222"/>
    </source>
</evidence>
<proteinExistence type="predicted"/>
<evidence type="ECO:0000313" key="2">
    <source>
        <dbReference type="EMBL" id="AEF80445.1"/>
    </source>
</evidence>
<dbReference type="EMBL" id="CP001841">
    <property type="protein sequence ID" value="AEF80445.1"/>
    <property type="molecule type" value="Genomic_DNA"/>
</dbReference>
<organism evidence="2 3">
    <name type="scientific">Leadbettera azotonutricia (strain ATCC BAA-888 / DSM 13862 / ZAS-9)</name>
    <name type="common">Treponema azotonutricium</name>
    <dbReference type="NCBI Taxonomy" id="545695"/>
    <lineage>
        <taxon>Bacteria</taxon>
        <taxon>Pseudomonadati</taxon>
        <taxon>Spirochaetota</taxon>
        <taxon>Spirochaetia</taxon>
        <taxon>Spirochaetales</taxon>
        <taxon>Breznakiellaceae</taxon>
        <taxon>Leadbettera</taxon>
    </lineage>
</organism>
<feature type="domain" description="Uroporphyrinogen decarboxylase (URO-D)" evidence="1">
    <location>
        <begin position="172"/>
        <end position="364"/>
    </location>
</feature>
<dbReference type="GO" id="GO:0004853">
    <property type="term" value="F:uroporphyrinogen decarboxylase activity"/>
    <property type="evidence" value="ECO:0007669"/>
    <property type="project" value="InterPro"/>
</dbReference>
<accession>F5Y7X4</accession>
<dbReference type="InterPro" id="IPR052024">
    <property type="entry name" value="Methanogen_methyltrans"/>
</dbReference>
<dbReference type="eggNOG" id="COG0407">
    <property type="taxonomic scope" value="Bacteria"/>
</dbReference>
<dbReference type="InterPro" id="IPR000257">
    <property type="entry name" value="Uroporphyrinogen_deCOase"/>
</dbReference>
<dbReference type="AlphaFoldDB" id="F5Y7X4"/>
<reference evidence="3" key="1">
    <citation type="submission" date="2009-12" db="EMBL/GenBank/DDBJ databases">
        <title>Complete sequence of Treponema azotonutricium strain ZAS-9.</title>
        <authorList>
            <person name="Tetu S.G."/>
            <person name="Matson E."/>
            <person name="Ren Q."/>
            <person name="Seshadri R."/>
            <person name="Elbourne L."/>
            <person name="Hassan K.A."/>
            <person name="Durkin A."/>
            <person name="Radune D."/>
            <person name="Mohamoud Y."/>
            <person name="Shay R."/>
            <person name="Jin S."/>
            <person name="Zhang X."/>
            <person name="Lucey K."/>
            <person name="Ballor N.R."/>
            <person name="Ottesen E."/>
            <person name="Rosenthal R."/>
            <person name="Allen A."/>
            <person name="Leadbetter J.R."/>
            <person name="Paulsen I.T."/>
        </authorList>
    </citation>
    <scope>NUCLEOTIDE SEQUENCE [LARGE SCALE GENOMIC DNA]</scope>
    <source>
        <strain evidence="3">ATCC BAA-888 / DSM 13862 / ZAS-9</strain>
    </source>
</reference>
<dbReference type="InterPro" id="IPR038071">
    <property type="entry name" value="UROD/MetE-like_sf"/>
</dbReference>
<dbReference type="Proteomes" id="UP000009222">
    <property type="component" value="Chromosome"/>
</dbReference>